<evidence type="ECO:0000313" key="3">
    <source>
        <dbReference type="Proteomes" id="UP001064632"/>
    </source>
</evidence>
<evidence type="ECO:0000259" key="1">
    <source>
        <dbReference type="Pfam" id="PF18478"/>
    </source>
</evidence>
<accession>A0ABY6BGE6</accession>
<dbReference type="InterPro" id="IPR041375">
    <property type="entry name" value="VapC45_PIN-like"/>
</dbReference>
<protein>
    <recommendedName>
        <fullName evidence="1">VapC45 PIN like domain-containing protein</fullName>
    </recommendedName>
</protein>
<dbReference type="Pfam" id="PF18478">
    <property type="entry name" value="PIN_10"/>
    <property type="match status" value="1"/>
</dbReference>
<gene>
    <name evidence="2" type="ORF">N4264_04590</name>
</gene>
<organism evidence="2 3">
    <name type="scientific">Tahibacter amnicola</name>
    <dbReference type="NCBI Taxonomy" id="2976241"/>
    <lineage>
        <taxon>Bacteria</taxon>
        <taxon>Pseudomonadati</taxon>
        <taxon>Pseudomonadota</taxon>
        <taxon>Gammaproteobacteria</taxon>
        <taxon>Lysobacterales</taxon>
        <taxon>Rhodanobacteraceae</taxon>
        <taxon>Tahibacter</taxon>
    </lineage>
</organism>
<reference evidence="2" key="1">
    <citation type="submission" date="2022-09" db="EMBL/GenBank/DDBJ databases">
        <title>Tahibacter sp. nov., isolated from a fresh water.</title>
        <authorList>
            <person name="Baek J.H."/>
            <person name="Lee J.K."/>
            <person name="Kim J.M."/>
            <person name="Jeon C.O."/>
        </authorList>
    </citation>
    <scope>NUCLEOTIDE SEQUENCE</scope>
    <source>
        <strain evidence="2">W38</strain>
    </source>
</reference>
<feature type="domain" description="VapC45 PIN like" evidence="1">
    <location>
        <begin position="12"/>
        <end position="87"/>
    </location>
</feature>
<proteinExistence type="predicted"/>
<name>A0ABY6BGE6_9GAMM</name>
<dbReference type="EMBL" id="CP104694">
    <property type="protein sequence ID" value="UXI68939.1"/>
    <property type="molecule type" value="Genomic_DNA"/>
</dbReference>
<keyword evidence="3" id="KW-1185">Reference proteome</keyword>
<dbReference type="RefSeq" id="WP_261695898.1">
    <property type="nucleotide sequence ID" value="NZ_CP104694.1"/>
</dbReference>
<sequence>MSVRPDAPDAAPVFFTDRDLGKQFPEILKSAGLVVERHAEHFAPDCPDPAWLREIGSRGWIAITHDRNIRYKPNELAAVVEHDVALLVVIGHARYAELAQAFVATLPRILRFVGQHHPPYIAKVYRPGASEAAIDPGASGRVELWYPQSKGR</sequence>
<dbReference type="Proteomes" id="UP001064632">
    <property type="component" value="Chromosome"/>
</dbReference>
<evidence type="ECO:0000313" key="2">
    <source>
        <dbReference type="EMBL" id="UXI68939.1"/>
    </source>
</evidence>